<evidence type="ECO:0000313" key="1">
    <source>
        <dbReference type="EMBL" id="EDX09486.1"/>
    </source>
</evidence>
<dbReference type="Proteomes" id="UP000000304">
    <property type="component" value="Chromosome 3L"/>
</dbReference>
<sequence length="57" mass="7100">MKLRRLRLFWTFGNVMMVWNRFGIALDSPVRFRDDRPVLALEWRCSVRYDFDYNQEL</sequence>
<keyword evidence="2" id="KW-1185">Reference proteome</keyword>
<proteinExistence type="predicted"/>
<reference evidence="1 2" key="1">
    <citation type="journal article" date="2007" name="Nature">
        <title>Evolution of genes and genomes on the Drosophila phylogeny.</title>
        <authorList>
            <consortium name="Drosophila 12 Genomes Consortium"/>
            <person name="Clark A.G."/>
            <person name="Eisen M.B."/>
            <person name="Smith D.R."/>
            <person name="Bergman C.M."/>
            <person name="Oliver B."/>
            <person name="Markow T.A."/>
            <person name="Kaufman T.C."/>
            <person name="Kellis M."/>
            <person name="Gelbart W."/>
            <person name="Iyer V.N."/>
            <person name="Pollard D.A."/>
            <person name="Sackton T.B."/>
            <person name="Larracuente A.M."/>
            <person name="Singh N.D."/>
            <person name="Abad J.P."/>
            <person name="Abt D.N."/>
            <person name="Adryan B."/>
            <person name="Aguade M."/>
            <person name="Akashi H."/>
            <person name="Anderson W.W."/>
            <person name="Aquadro C.F."/>
            <person name="Ardell D.H."/>
            <person name="Arguello R."/>
            <person name="Artieri C.G."/>
            <person name="Barbash D.A."/>
            <person name="Barker D."/>
            <person name="Barsanti P."/>
            <person name="Batterham P."/>
            <person name="Batzoglou S."/>
            <person name="Begun D."/>
            <person name="Bhutkar A."/>
            <person name="Blanco E."/>
            <person name="Bosak S.A."/>
            <person name="Bradley R.K."/>
            <person name="Brand A.D."/>
            <person name="Brent M.R."/>
            <person name="Brooks A.N."/>
            <person name="Brown R.H."/>
            <person name="Butlin R.K."/>
            <person name="Caggese C."/>
            <person name="Calvi B.R."/>
            <person name="Bernardo de Carvalho A."/>
            <person name="Caspi A."/>
            <person name="Castrezana S."/>
            <person name="Celniker S.E."/>
            <person name="Chang J.L."/>
            <person name="Chapple C."/>
            <person name="Chatterji S."/>
            <person name="Chinwalla A."/>
            <person name="Civetta A."/>
            <person name="Clifton S.W."/>
            <person name="Comeron J.M."/>
            <person name="Costello J.C."/>
            <person name="Coyne J.A."/>
            <person name="Daub J."/>
            <person name="David R.G."/>
            <person name="Delcher A.L."/>
            <person name="Delehaunty K."/>
            <person name="Do C.B."/>
            <person name="Ebling H."/>
            <person name="Edwards K."/>
            <person name="Eickbush T."/>
            <person name="Evans J.D."/>
            <person name="Filipski A."/>
            <person name="Findeiss S."/>
            <person name="Freyhult E."/>
            <person name="Fulton L."/>
            <person name="Fulton R."/>
            <person name="Garcia A.C."/>
            <person name="Gardiner A."/>
            <person name="Garfield D.A."/>
            <person name="Garvin B.E."/>
            <person name="Gibson G."/>
            <person name="Gilbert D."/>
            <person name="Gnerre S."/>
            <person name="Godfrey J."/>
            <person name="Good R."/>
            <person name="Gotea V."/>
            <person name="Gravely B."/>
            <person name="Greenberg A.J."/>
            <person name="Griffiths-Jones S."/>
            <person name="Gross S."/>
            <person name="Guigo R."/>
            <person name="Gustafson E.A."/>
            <person name="Haerty W."/>
            <person name="Hahn M.W."/>
            <person name="Halligan D.L."/>
            <person name="Halpern A.L."/>
            <person name="Halter G.M."/>
            <person name="Han M.V."/>
            <person name="Heger A."/>
            <person name="Hillier L."/>
            <person name="Hinrichs A.S."/>
            <person name="Holmes I."/>
            <person name="Hoskins R.A."/>
            <person name="Hubisz M.J."/>
            <person name="Hultmark D."/>
            <person name="Huntley M.A."/>
            <person name="Jaffe D.B."/>
            <person name="Jagadeeshan S."/>
            <person name="Jeck W.R."/>
            <person name="Johnson J."/>
            <person name="Jones C.D."/>
            <person name="Jordan W.C."/>
            <person name="Karpen G.H."/>
            <person name="Kataoka E."/>
            <person name="Keightley P.D."/>
            <person name="Kheradpour P."/>
            <person name="Kirkness E.F."/>
            <person name="Koerich L.B."/>
            <person name="Kristiansen K."/>
            <person name="Kudrna D."/>
            <person name="Kulathinal R.J."/>
            <person name="Kumar S."/>
            <person name="Kwok R."/>
            <person name="Lander E."/>
            <person name="Langley C.H."/>
            <person name="Lapoint R."/>
            <person name="Lazzaro B.P."/>
            <person name="Lee S.J."/>
            <person name="Levesque L."/>
            <person name="Li R."/>
            <person name="Lin C.F."/>
            <person name="Lin M.F."/>
            <person name="Lindblad-Toh K."/>
            <person name="Llopart A."/>
            <person name="Long M."/>
            <person name="Low L."/>
            <person name="Lozovsky E."/>
            <person name="Lu J."/>
            <person name="Luo M."/>
            <person name="Machado C.A."/>
            <person name="Makalowski W."/>
            <person name="Marzo M."/>
            <person name="Matsuda M."/>
            <person name="Matzkin L."/>
            <person name="McAllister B."/>
            <person name="McBride C.S."/>
            <person name="McKernan B."/>
            <person name="McKernan K."/>
            <person name="Mendez-Lago M."/>
            <person name="Minx P."/>
            <person name="Mollenhauer M.U."/>
            <person name="Montooth K."/>
            <person name="Mount S.M."/>
            <person name="Mu X."/>
            <person name="Myers E."/>
            <person name="Negre B."/>
            <person name="Newfeld S."/>
            <person name="Nielsen R."/>
            <person name="Noor M.A."/>
            <person name="O'Grady P."/>
            <person name="Pachter L."/>
            <person name="Papaceit M."/>
            <person name="Parisi M.J."/>
            <person name="Parisi M."/>
            <person name="Parts L."/>
            <person name="Pedersen J.S."/>
            <person name="Pesole G."/>
            <person name="Phillippy A.M."/>
            <person name="Ponting C.P."/>
            <person name="Pop M."/>
            <person name="Porcelli D."/>
            <person name="Powell J.R."/>
            <person name="Prohaska S."/>
            <person name="Pruitt K."/>
            <person name="Puig M."/>
            <person name="Quesneville H."/>
            <person name="Ram K.R."/>
            <person name="Rand D."/>
            <person name="Rasmussen M.D."/>
            <person name="Reed L.K."/>
            <person name="Reenan R."/>
            <person name="Reily A."/>
            <person name="Remington K.A."/>
            <person name="Rieger T.T."/>
            <person name="Ritchie M.G."/>
            <person name="Robin C."/>
            <person name="Rogers Y.H."/>
            <person name="Rohde C."/>
            <person name="Rozas J."/>
            <person name="Rubenfield M.J."/>
            <person name="Ruiz A."/>
            <person name="Russo S."/>
            <person name="Salzberg S.L."/>
            <person name="Sanchez-Gracia A."/>
            <person name="Saranga D.J."/>
            <person name="Sato H."/>
            <person name="Schaeffer S.W."/>
            <person name="Schatz M.C."/>
            <person name="Schlenke T."/>
            <person name="Schwartz R."/>
            <person name="Segarra C."/>
            <person name="Singh R.S."/>
            <person name="Sirot L."/>
            <person name="Sirota M."/>
            <person name="Sisneros N.B."/>
            <person name="Smith C.D."/>
            <person name="Smith T.F."/>
            <person name="Spieth J."/>
            <person name="Stage D.E."/>
            <person name="Stark A."/>
            <person name="Stephan W."/>
            <person name="Strausberg R.L."/>
            <person name="Strempel S."/>
            <person name="Sturgill D."/>
            <person name="Sutton G."/>
            <person name="Sutton G.G."/>
            <person name="Tao W."/>
            <person name="Teichmann S."/>
            <person name="Tobari Y.N."/>
            <person name="Tomimura Y."/>
            <person name="Tsolas J.M."/>
            <person name="Valente V.L."/>
            <person name="Venter E."/>
            <person name="Venter J.C."/>
            <person name="Vicario S."/>
            <person name="Vieira F.G."/>
            <person name="Vilella A.J."/>
            <person name="Villasante A."/>
            <person name="Walenz B."/>
            <person name="Wang J."/>
            <person name="Wasserman M."/>
            <person name="Watts T."/>
            <person name="Wilson D."/>
            <person name="Wilson R.K."/>
            <person name="Wing R.A."/>
            <person name="Wolfner M.F."/>
            <person name="Wong A."/>
            <person name="Wong G.K."/>
            <person name="Wu C.I."/>
            <person name="Wu G."/>
            <person name="Yamamoto D."/>
            <person name="Yang H.P."/>
            <person name="Yang S.P."/>
            <person name="Yorke J.A."/>
            <person name="Yoshida K."/>
            <person name="Zdobnov E."/>
            <person name="Zhang P."/>
            <person name="Zhang Y."/>
            <person name="Zimin A.V."/>
            <person name="Baldwin J."/>
            <person name="Abdouelleil A."/>
            <person name="Abdulkadir J."/>
            <person name="Abebe A."/>
            <person name="Abera B."/>
            <person name="Abreu J."/>
            <person name="Acer S.C."/>
            <person name="Aftuck L."/>
            <person name="Alexander A."/>
            <person name="An P."/>
            <person name="Anderson E."/>
            <person name="Anderson S."/>
            <person name="Arachi H."/>
            <person name="Azer M."/>
            <person name="Bachantsang P."/>
            <person name="Barry A."/>
            <person name="Bayul T."/>
            <person name="Berlin A."/>
            <person name="Bessette D."/>
            <person name="Bloom T."/>
            <person name="Blye J."/>
            <person name="Boguslavskiy L."/>
            <person name="Bonnet C."/>
            <person name="Boukhgalter B."/>
            <person name="Bourzgui I."/>
            <person name="Brown A."/>
            <person name="Cahill P."/>
            <person name="Channer S."/>
            <person name="Cheshatsang Y."/>
            <person name="Chuda L."/>
            <person name="Citroen M."/>
            <person name="Collymore A."/>
            <person name="Cooke P."/>
            <person name="Costello M."/>
            <person name="D'Aco K."/>
            <person name="Daza R."/>
            <person name="De Haan G."/>
            <person name="DeGray S."/>
            <person name="DeMaso C."/>
            <person name="Dhargay N."/>
            <person name="Dooley K."/>
            <person name="Dooley E."/>
            <person name="Doricent M."/>
            <person name="Dorje P."/>
            <person name="Dorjee K."/>
            <person name="Dupes A."/>
            <person name="Elong R."/>
            <person name="Falk J."/>
            <person name="Farina A."/>
            <person name="Faro S."/>
            <person name="Ferguson D."/>
            <person name="Fisher S."/>
            <person name="Foley C.D."/>
            <person name="Franke A."/>
            <person name="Friedrich D."/>
            <person name="Gadbois L."/>
            <person name="Gearin G."/>
            <person name="Gearin C.R."/>
            <person name="Giannoukos G."/>
            <person name="Goode T."/>
            <person name="Graham J."/>
            <person name="Grandbois E."/>
            <person name="Grewal S."/>
            <person name="Gyaltsen K."/>
            <person name="Hafez N."/>
            <person name="Hagos B."/>
            <person name="Hall J."/>
            <person name="Henson C."/>
            <person name="Hollinger A."/>
            <person name="Honan T."/>
            <person name="Huard M.D."/>
            <person name="Hughes L."/>
            <person name="Hurhula B."/>
            <person name="Husby M.E."/>
            <person name="Kamat A."/>
            <person name="Kanga B."/>
            <person name="Kashin S."/>
            <person name="Khazanovich D."/>
            <person name="Kisner P."/>
            <person name="Lance K."/>
            <person name="Lara M."/>
            <person name="Lee W."/>
            <person name="Lennon N."/>
            <person name="Letendre F."/>
            <person name="LeVine R."/>
            <person name="Lipovsky A."/>
            <person name="Liu X."/>
            <person name="Liu J."/>
            <person name="Liu S."/>
            <person name="Lokyitsang T."/>
            <person name="Lokyitsang Y."/>
            <person name="Lubonja R."/>
            <person name="Lui A."/>
            <person name="MacDonald P."/>
            <person name="Magnisalis V."/>
            <person name="Maru K."/>
            <person name="Matthews C."/>
            <person name="McCusker W."/>
            <person name="McDonough S."/>
            <person name="Mehta T."/>
            <person name="Meldrim J."/>
            <person name="Meneus L."/>
            <person name="Mihai O."/>
            <person name="Mihalev A."/>
            <person name="Mihova T."/>
            <person name="Mittelman R."/>
            <person name="Mlenga V."/>
            <person name="Montmayeur A."/>
            <person name="Mulrain L."/>
            <person name="Navidi A."/>
            <person name="Naylor J."/>
            <person name="Negash T."/>
            <person name="Nguyen T."/>
            <person name="Nguyen N."/>
            <person name="Nicol R."/>
            <person name="Norbu C."/>
            <person name="Norbu N."/>
            <person name="Novod N."/>
            <person name="O'Neill B."/>
            <person name="Osman S."/>
            <person name="Markiewicz E."/>
            <person name="Oyono O.L."/>
            <person name="Patti C."/>
            <person name="Phunkhang P."/>
            <person name="Pierre F."/>
            <person name="Priest M."/>
            <person name="Raghuraman S."/>
            <person name="Rege F."/>
            <person name="Reyes R."/>
            <person name="Rise C."/>
            <person name="Rogov P."/>
            <person name="Ross K."/>
            <person name="Ryan E."/>
            <person name="Settipalli S."/>
            <person name="Shea T."/>
            <person name="Sherpa N."/>
            <person name="Shi L."/>
            <person name="Shih D."/>
            <person name="Sparrow T."/>
            <person name="Spaulding J."/>
            <person name="Stalker J."/>
            <person name="Stange-Thomann N."/>
            <person name="Stavropoulos S."/>
            <person name="Stone C."/>
            <person name="Strader C."/>
            <person name="Tesfaye S."/>
            <person name="Thomson T."/>
            <person name="Thoulutsang Y."/>
            <person name="Thoulutsang D."/>
            <person name="Topham K."/>
            <person name="Topping I."/>
            <person name="Tsamla T."/>
            <person name="Vassiliev H."/>
            <person name="Vo A."/>
            <person name="Wangchuk T."/>
            <person name="Wangdi T."/>
            <person name="Weiand M."/>
            <person name="Wilkinson J."/>
            <person name="Wilson A."/>
            <person name="Yadav S."/>
            <person name="Young G."/>
            <person name="Yu Q."/>
            <person name="Zembek L."/>
            <person name="Zhong D."/>
            <person name="Zimmer A."/>
            <person name="Zwirko Z."/>
            <person name="Jaffe D.B."/>
            <person name="Alvarez P."/>
            <person name="Brockman W."/>
            <person name="Butler J."/>
            <person name="Chin C."/>
            <person name="Gnerre S."/>
            <person name="Grabherr M."/>
            <person name="Kleber M."/>
            <person name="Mauceli E."/>
            <person name="MacCallum I."/>
        </authorList>
    </citation>
    <scope>NUCLEOTIDE SEQUENCE [LARGE SCALE GENOMIC DNA]</scope>
    <source>
        <strain evidence="2">white501</strain>
    </source>
</reference>
<accession>B4QJU5</accession>
<protein>
    <submittedName>
        <fullName evidence="1">GD13975</fullName>
    </submittedName>
</protein>
<dbReference type="EMBL" id="CM000363">
    <property type="protein sequence ID" value="EDX09486.1"/>
    <property type="molecule type" value="Genomic_DNA"/>
</dbReference>
<gene>
    <name evidence="1" type="primary">Dsim\GD13975</name>
    <name evidence="1" type="ORF">Dsim_GD13975</name>
</gene>
<dbReference type="AlphaFoldDB" id="B4QJU5"/>
<name>B4QJU5_DROSI</name>
<dbReference type="HOGENOM" id="CLU_2998669_0_0_1"/>
<evidence type="ECO:0000313" key="2">
    <source>
        <dbReference type="Proteomes" id="UP000000304"/>
    </source>
</evidence>
<organism evidence="1 2">
    <name type="scientific">Drosophila simulans</name>
    <name type="common">Fruit fly</name>
    <dbReference type="NCBI Taxonomy" id="7240"/>
    <lineage>
        <taxon>Eukaryota</taxon>
        <taxon>Metazoa</taxon>
        <taxon>Ecdysozoa</taxon>
        <taxon>Arthropoda</taxon>
        <taxon>Hexapoda</taxon>
        <taxon>Insecta</taxon>
        <taxon>Pterygota</taxon>
        <taxon>Neoptera</taxon>
        <taxon>Endopterygota</taxon>
        <taxon>Diptera</taxon>
        <taxon>Brachycera</taxon>
        <taxon>Muscomorpha</taxon>
        <taxon>Ephydroidea</taxon>
        <taxon>Drosophilidae</taxon>
        <taxon>Drosophila</taxon>
        <taxon>Sophophora</taxon>
    </lineage>
</organism>